<evidence type="ECO:0000313" key="6">
    <source>
        <dbReference type="EMBL" id="OBZ73545.1"/>
    </source>
</evidence>
<dbReference type="Pfam" id="PF23562">
    <property type="entry name" value="AMP-binding_C_3"/>
    <property type="match status" value="1"/>
</dbReference>
<dbReference type="InterPro" id="IPR013120">
    <property type="entry name" value="FAR_NAD-bd"/>
</dbReference>
<proteinExistence type="predicted"/>
<organism evidence="6 7">
    <name type="scientific">Grifola frondosa</name>
    <name type="common">Maitake</name>
    <name type="synonym">Polyporus frondosus</name>
    <dbReference type="NCBI Taxonomy" id="5627"/>
    <lineage>
        <taxon>Eukaryota</taxon>
        <taxon>Fungi</taxon>
        <taxon>Dikarya</taxon>
        <taxon>Basidiomycota</taxon>
        <taxon>Agaricomycotina</taxon>
        <taxon>Agaricomycetes</taxon>
        <taxon>Polyporales</taxon>
        <taxon>Grifolaceae</taxon>
        <taxon>Grifola</taxon>
    </lineage>
</organism>
<evidence type="ECO:0000259" key="5">
    <source>
        <dbReference type="Pfam" id="PF07993"/>
    </source>
</evidence>
<comment type="caution">
    <text evidence="6">The sequence shown here is derived from an EMBL/GenBank/DDBJ whole genome shotgun (WGS) entry which is preliminary data.</text>
</comment>
<dbReference type="Pfam" id="PF07993">
    <property type="entry name" value="NAD_binding_4"/>
    <property type="match status" value="1"/>
</dbReference>
<dbReference type="InterPro" id="IPR000873">
    <property type="entry name" value="AMP-dep_synth/lig_dom"/>
</dbReference>
<evidence type="ECO:0000256" key="1">
    <source>
        <dbReference type="ARBA" id="ARBA00022450"/>
    </source>
</evidence>
<sequence length="969" mass="107586">MSLCTFSHDRVSVSANIRRTSAFLIFFRGAPVTDVKIGYATFRPPPLDGSLSLPEVYDWHLENNPNHRLFIFAKDDGSIRTIYWPEAVRAIYTGAKLVRDRMHWTPGMQGSPVVAILAPSDEHHVCELRRVPDLPAQLPTAVAHLIDKAHVKHILVGREQSMGDLANEALEILKRQYPNTAAPELSPMPLFEELFLPDTAPLITKDDVPHEFKGSDATVMILHSSGSTAFPKPIVWTNHRFAQLSLIPWFGERDLTDQIFSLHVMPMYHGMGVLQLCWTASCGLVVSSFEPKSPTPVPNPDALFVAAKATNSDIIFCVPSFIEAWARRPEYVKWLAMRGGVLYGGGPLNKEAGDYMTSQGVSLHPLRLDRGRNHPHPSSQGRLRLGPLPAPEAGDGGVVPYGNNTFEKTRCPPSVITRVNGVDAYATSDLLMPHPSKPGYWRVFGRTDDQIMHNTGEKTNPGPLENMLNQDPHVLSSVMFGRGRFQAGIIVDPKPDFKFDPADEVKLAEFRNKIWPTVERMNAYAPQHSRLFKEVRPTYFSSHSELTPRHASSSRSRRSHSHHGQEHRATAGCDRRLRGRGQPGIRPGRGEHTVKHPAAAHWDLVATTDFVRAVVNKVLVHAVQDDDDIFEHGCDRHMDPQLVLRALHDSAQLDTRKSSATSSTRPSIARLAGFLATLAAGTEGDVDTSHKARADAMRAMAAKFSADFPAIRAGTPRAIRLDLTKESFDLPDTIYQEMHRRVTHIIHNAWRVDFNLALTSFESTSIGVFQTVEGREAQPEDAIEPEIAVGTGYTESKWVSEHILHQAKAKSSLRPVVVRVGQVCGGQDGAWNLNEWFPSLVQSVEKLRFSLTMTGASEKDPICAPASRVALATVVSSEFAVPLVPYADWLAKLDQVARPISRNGQQEEVQAEVELARRVRALRLLPFFKALAKADGGTPWGSLTCPYRGLWKRRLYWRTSRSASSGLLT</sequence>
<dbReference type="PANTHER" id="PTHR43439:SF2">
    <property type="entry name" value="ENZYME, PUTATIVE (JCVI)-RELATED"/>
    <property type="match status" value="1"/>
</dbReference>
<evidence type="ECO:0000256" key="2">
    <source>
        <dbReference type="ARBA" id="ARBA00022553"/>
    </source>
</evidence>
<dbReference type="InterPro" id="IPR051414">
    <property type="entry name" value="Adenylate-forming_Reductase"/>
</dbReference>
<keyword evidence="7" id="KW-1185">Reference proteome</keyword>
<gene>
    <name evidence="6" type="ORF">A0H81_05885</name>
</gene>
<name>A0A1C7M9F9_GRIFR</name>
<accession>A0A1C7M9F9</accession>
<dbReference type="OrthoDB" id="429813at2759"/>
<protein>
    <recommendedName>
        <fullName evidence="8">Acetyl-CoA synthetase-like protein</fullName>
    </recommendedName>
</protein>
<dbReference type="Gene3D" id="3.40.50.720">
    <property type="entry name" value="NAD(P)-binding Rossmann-like Domain"/>
    <property type="match status" value="2"/>
</dbReference>
<dbReference type="Gene3D" id="3.40.50.12780">
    <property type="entry name" value="N-terminal domain of ligase-like"/>
    <property type="match status" value="1"/>
</dbReference>
<keyword evidence="1" id="KW-0596">Phosphopantetheine</keyword>
<dbReference type="STRING" id="5627.A0A1C7M9F9"/>
<evidence type="ECO:0000259" key="4">
    <source>
        <dbReference type="Pfam" id="PF00501"/>
    </source>
</evidence>
<dbReference type="SUPFAM" id="SSF56801">
    <property type="entry name" value="Acetyl-CoA synthetase-like"/>
    <property type="match status" value="1"/>
</dbReference>
<feature type="region of interest" description="Disordered" evidence="3">
    <location>
        <begin position="543"/>
        <end position="594"/>
    </location>
</feature>
<feature type="compositionally biased region" description="Basic and acidic residues" evidence="3">
    <location>
        <begin position="563"/>
        <end position="576"/>
    </location>
</feature>
<dbReference type="Pfam" id="PF00501">
    <property type="entry name" value="AMP-binding"/>
    <property type="match status" value="1"/>
</dbReference>
<dbReference type="EMBL" id="LUGG01000006">
    <property type="protein sequence ID" value="OBZ73545.1"/>
    <property type="molecule type" value="Genomic_DNA"/>
</dbReference>
<dbReference type="AlphaFoldDB" id="A0A1C7M9F9"/>
<evidence type="ECO:0000313" key="7">
    <source>
        <dbReference type="Proteomes" id="UP000092993"/>
    </source>
</evidence>
<feature type="domain" description="Thioester reductase (TE)" evidence="5">
    <location>
        <begin position="788"/>
        <end position="852"/>
    </location>
</feature>
<dbReference type="InterPro" id="IPR036291">
    <property type="entry name" value="NAD(P)-bd_dom_sf"/>
</dbReference>
<evidence type="ECO:0000256" key="3">
    <source>
        <dbReference type="SAM" id="MobiDB-lite"/>
    </source>
</evidence>
<keyword evidence="2" id="KW-0597">Phosphoprotein</keyword>
<evidence type="ECO:0008006" key="8">
    <source>
        <dbReference type="Google" id="ProtNLM"/>
    </source>
</evidence>
<dbReference type="SUPFAM" id="SSF51735">
    <property type="entry name" value="NAD(P)-binding Rossmann-fold domains"/>
    <property type="match status" value="1"/>
</dbReference>
<reference evidence="6 7" key="1">
    <citation type="submission" date="2016-03" db="EMBL/GenBank/DDBJ databases">
        <title>Whole genome sequencing of Grifola frondosa 9006-11.</title>
        <authorList>
            <person name="Min B."/>
            <person name="Park H."/>
            <person name="Kim J.-G."/>
            <person name="Cho H."/>
            <person name="Oh Y.-L."/>
            <person name="Kong W.-S."/>
            <person name="Choi I.-G."/>
        </authorList>
    </citation>
    <scope>NUCLEOTIDE SEQUENCE [LARGE SCALE GENOMIC DNA]</scope>
    <source>
        <strain evidence="6 7">9006-11</strain>
    </source>
</reference>
<dbReference type="InterPro" id="IPR042099">
    <property type="entry name" value="ANL_N_sf"/>
</dbReference>
<dbReference type="PANTHER" id="PTHR43439">
    <property type="entry name" value="PHENYLACETATE-COENZYME A LIGASE"/>
    <property type="match status" value="1"/>
</dbReference>
<feature type="domain" description="AMP-dependent synthetase/ligase" evidence="4">
    <location>
        <begin position="134"/>
        <end position="353"/>
    </location>
</feature>
<dbReference type="Proteomes" id="UP000092993">
    <property type="component" value="Unassembled WGS sequence"/>
</dbReference>